<keyword evidence="3" id="KW-1003">Cell membrane</keyword>
<evidence type="ECO:0000256" key="1">
    <source>
        <dbReference type="ARBA" id="ARBA00004651"/>
    </source>
</evidence>
<dbReference type="InterPro" id="IPR002010">
    <property type="entry name" value="T3SS_IM_R"/>
</dbReference>
<evidence type="ECO:0000256" key="4">
    <source>
        <dbReference type="ARBA" id="ARBA00022692"/>
    </source>
</evidence>
<feature type="transmembrane region" description="Helical" evidence="7">
    <location>
        <begin position="211"/>
        <end position="235"/>
    </location>
</feature>
<keyword evidence="6 7" id="KW-0472">Membrane</keyword>
<keyword evidence="8" id="KW-0282">Flagellum</keyword>
<evidence type="ECO:0000313" key="8">
    <source>
        <dbReference type="EMBL" id="EPX78003.1"/>
    </source>
</evidence>
<keyword evidence="8" id="KW-0969">Cilium</keyword>
<proteinExistence type="inferred from homology"/>
<protein>
    <submittedName>
        <fullName evidence="8">Flagellar biosynthesis protein FliR</fullName>
    </submittedName>
</protein>
<dbReference type="OrthoDB" id="9779817at2"/>
<keyword evidence="9" id="KW-1185">Reference proteome</keyword>
<comment type="similarity">
    <text evidence="2">Belongs to the FliR/MopE/SpaR family.</text>
</comment>
<dbReference type="RefSeq" id="WP_020040050.1">
    <property type="nucleotide sequence ID" value="NZ_KE557281.1"/>
</dbReference>
<reference evidence="9" key="1">
    <citation type="journal article" date="2014" name="Stand. Genomic Sci.">
        <title>Genome sequence of the exopolysaccharide-producing Salipiger mucosus type strain (DSM 16094(T)), a moderately halophilic member of the Roseobacter clade.</title>
        <authorList>
            <person name="Riedel T."/>
            <person name="Spring S."/>
            <person name="Fiebig A."/>
            <person name="Petersen J."/>
            <person name="Kyrpides N.C."/>
            <person name="Goker M."/>
            <person name="Klenk H.P."/>
        </authorList>
    </citation>
    <scope>NUCLEOTIDE SEQUENCE [LARGE SCALE GENOMIC DNA]</scope>
    <source>
        <strain evidence="9">DSM 16094</strain>
    </source>
</reference>
<dbReference type="eggNOG" id="COG1684">
    <property type="taxonomic scope" value="Bacteria"/>
</dbReference>
<dbReference type="PANTHER" id="PTHR30065">
    <property type="entry name" value="FLAGELLAR BIOSYNTHETIC PROTEIN FLIR"/>
    <property type="match status" value="1"/>
</dbReference>
<organism evidence="8 9">
    <name type="scientific">Salipiger mucosus DSM 16094</name>
    <dbReference type="NCBI Taxonomy" id="1123237"/>
    <lineage>
        <taxon>Bacteria</taxon>
        <taxon>Pseudomonadati</taxon>
        <taxon>Pseudomonadota</taxon>
        <taxon>Alphaproteobacteria</taxon>
        <taxon>Rhodobacterales</taxon>
        <taxon>Roseobacteraceae</taxon>
        <taxon>Salipiger</taxon>
    </lineage>
</organism>
<evidence type="ECO:0000256" key="2">
    <source>
        <dbReference type="ARBA" id="ARBA00009772"/>
    </source>
</evidence>
<dbReference type="PANTHER" id="PTHR30065:SF8">
    <property type="entry name" value="FLAGELLAR BIOSYNTHETIC PROTEIN FLIR"/>
    <property type="match status" value="1"/>
</dbReference>
<dbReference type="AlphaFoldDB" id="S9QEK8"/>
<name>S9QEK8_9RHOB</name>
<keyword evidence="5 7" id="KW-1133">Transmembrane helix</keyword>
<feature type="transmembrane region" description="Helical" evidence="7">
    <location>
        <begin position="66"/>
        <end position="86"/>
    </location>
</feature>
<accession>S9QEK8</accession>
<evidence type="ECO:0000256" key="3">
    <source>
        <dbReference type="ARBA" id="ARBA00022475"/>
    </source>
</evidence>
<dbReference type="GO" id="GO:0005886">
    <property type="term" value="C:plasma membrane"/>
    <property type="evidence" value="ECO:0007669"/>
    <property type="project" value="UniProtKB-SubCell"/>
</dbReference>
<dbReference type="STRING" id="1123237.Salmuc_03325"/>
<comment type="subcellular location">
    <subcellularLocation>
        <location evidence="1">Cell membrane</location>
        <topology evidence="1">Multi-pass membrane protein</topology>
    </subcellularLocation>
</comment>
<dbReference type="GO" id="GO:0006605">
    <property type="term" value="P:protein targeting"/>
    <property type="evidence" value="ECO:0007669"/>
    <property type="project" value="InterPro"/>
</dbReference>
<comment type="caution">
    <text evidence="8">The sequence shown here is derived from an EMBL/GenBank/DDBJ whole genome shotgun (WGS) entry which is preliminary data.</text>
</comment>
<feature type="transmembrane region" description="Helical" evidence="7">
    <location>
        <begin position="6"/>
        <end position="28"/>
    </location>
</feature>
<dbReference type="HOGENOM" id="CLU_063626_3_0_5"/>
<sequence length="254" mass="27199">MDLAGYISGYLTGYFLVLARIGCIIMFMPGFGESYIPSRAKIMFASALSLALMPATPVGPTESDDYILLVTLLAAEVTIGIWIGVMSRTVMSALQFAGFQVGQVSALANAFATNSGPFAGSTMIATFLTVAGVALLFITNTHHLMIQSMIFSYEVFPLGGVMLGDMADQAAYITTRSMYIGFSLAAPFYILGLMNNVALGLANKMMPTLPVFFVASSILITTGLFLFGIASPFMLKGFFEQFVSWTTTLSFVGE</sequence>
<keyword evidence="4 7" id="KW-0812">Transmembrane</keyword>
<feature type="transmembrane region" description="Helical" evidence="7">
    <location>
        <begin position="150"/>
        <end position="167"/>
    </location>
</feature>
<evidence type="ECO:0000256" key="7">
    <source>
        <dbReference type="SAM" id="Phobius"/>
    </source>
</evidence>
<evidence type="ECO:0000256" key="5">
    <source>
        <dbReference type="ARBA" id="ARBA00022989"/>
    </source>
</evidence>
<dbReference type="EMBL" id="APVH01000042">
    <property type="protein sequence ID" value="EPX78003.1"/>
    <property type="molecule type" value="Genomic_DNA"/>
</dbReference>
<gene>
    <name evidence="8" type="ORF">Salmuc_03325</name>
</gene>
<feature type="transmembrane region" description="Helical" evidence="7">
    <location>
        <begin position="179"/>
        <end position="199"/>
    </location>
</feature>
<dbReference type="Proteomes" id="UP000015347">
    <property type="component" value="Unassembled WGS sequence"/>
</dbReference>
<feature type="transmembrane region" description="Helical" evidence="7">
    <location>
        <begin position="118"/>
        <end position="138"/>
    </location>
</feature>
<evidence type="ECO:0000313" key="9">
    <source>
        <dbReference type="Proteomes" id="UP000015347"/>
    </source>
</evidence>
<dbReference type="Pfam" id="PF01311">
    <property type="entry name" value="Bac_export_1"/>
    <property type="match status" value="1"/>
</dbReference>
<keyword evidence="8" id="KW-0966">Cell projection</keyword>
<dbReference type="PRINTS" id="PR00953">
    <property type="entry name" value="TYPE3IMRPROT"/>
</dbReference>
<evidence type="ECO:0000256" key="6">
    <source>
        <dbReference type="ARBA" id="ARBA00023136"/>
    </source>
</evidence>
<feature type="transmembrane region" description="Helical" evidence="7">
    <location>
        <begin position="40"/>
        <end position="60"/>
    </location>
</feature>